<dbReference type="PROSITE" id="PS50850">
    <property type="entry name" value="MFS"/>
    <property type="match status" value="1"/>
</dbReference>
<dbReference type="Pfam" id="PF07690">
    <property type="entry name" value="MFS_1"/>
    <property type="match status" value="1"/>
</dbReference>
<dbReference type="PANTHER" id="PTHR23535:SF2">
    <property type="entry name" value="SUGAR EFFLUX TRANSPORTER A-RELATED"/>
    <property type="match status" value="1"/>
</dbReference>
<dbReference type="SUPFAM" id="SSF103473">
    <property type="entry name" value="MFS general substrate transporter"/>
    <property type="match status" value="1"/>
</dbReference>
<evidence type="ECO:0000313" key="12">
    <source>
        <dbReference type="Proteomes" id="UP000315215"/>
    </source>
</evidence>
<dbReference type="InterPro" id="IPR036259">
    <property type="entry name" value="MFS_trans_sf"/>
</dbReference>
<comment type="similarity">
    <text evidence="2">Belongs to the major facilitator superfamily. Set transporter family.</text>
</comment>
<evidence type="ECO:0000256" key="5">
    <source>
        <dbReference type="ARBA" id="ARBA00022597"/>
    </source>
</evidence>
<gene>
    <name evidence="11" type="ORF">FN924_06960</name>
</gene>
<dbReference type="CDD" id="cd17471">
    <property type="entry name" value="MFS_Set"/>
    <property type="match status" value="1"/>
</dbReference>
<sequence length="420" mass="47283">MKRLDRMIHVQAKLISSIKNRTSLVWKIPTFPILLMLNFMFGLATSLFIPFSSIFGLDEVGMSNVAYGIFMTIMAIGGVVISTYIGKLSDRNVSRKLILIVSSVAAIAGYLGFAYVRDYYILCFIGFFLLGIASATMPQLWAHAREVLEQSDVPKKEVPYVMNVFRMFTALAWTVGPAFAGWILVVMDFEGLFMLVSLGFLLCIFAIFVFLKDEPKKVDMTGKQVMLGKFMLRPHIFANIIAMFLLHAATTINMQNIPQFVTKTLGGTEAHVGVIFSVPPVFEVPLMIMFGIMATRWDLGKLIKLGFFFSFAYFFLIWNVTEPWQIYPLQILSAANVAITAGLAVTYFQNFLPKEPGTATTLYMNAQKIGSTLGFLLFGYFSSLFDYQNVFTICILFTGIGFFVLLFFGQERKHKKVAEF</sequence>
<keyword evidence="4" id="KW-1003">Cell membrane</keyword>
<feature type="transmembrane region" description="Helical" evidence="9">
    <location>
        <begin position="97"/>
        <end position="113"/>
    </location>
</feature>
<protein>
    <submittedName>
        <fullName evidence="11">MFS transporter</fullName>
    </submittedName>
</protein>
<keyword evidence="12" id="KW-1185">Reference proteome</keyword>
<dbReference type="InterPro" id="IPR011701">
    <property type="entry name" value="MFS"/>
</dbReference>
<evidence type="ECO:0000259" key="10">
    <source>
        <dbReference type="PROSITE" id="PS50850"/>
    </source>
</evidence>
<comment type="subcellular location">
    <subcellularLocation>
        <location evidence="1">Cell membrane</location>
        <topology evidence="1">Multi-pass membrane protein</topology>
    </subcellularLocation>
</comment>
<keyword evidence="5" id="KW-0762">Sugar transport</keyword>
<evidence type="ECO:0000256" key="3">
    <source>
        <dbReference type="ARBA" id="ARBA00022448"/>
    </source>
</evidence>
<evidence type="ECO:0000256" key="2">
    <source>
        <dbReference type="ARBA" id="ARBA00006523"/>
    </source>
</evidence>
<feature type="domain" description="Major facilitator superfamily (MFS) profile" evidence="10">
    <location>
        <begin position="30"/>
        <end position="413"/>
    </location>
</feature>
<dbReference type="Gene3D" id="1.20.1250.20">
    <property type="entry name" value="MFS general substrate transporter like domains"/>
    <property type="match status" value="2"/>
</dbReference>
<dbReference type="PANTHER" id="PTHR23535">
    <property type="entry name" value="SUGAR EFFLUX TRANSPORTER A-RELATED"/>
    <property type="match status" value="1"/>
</dbReference>
<keyword evidence="6 9" id="KW-0812">Transmembrane</keyword>
<evidence type="ECO:0000256" key="8">
    <source>
        <dbReference type="ARBA" id="ARBA00023136"/>
    </source>
</evidence>
<feature type="transmembrane region" description="Helical" evidence="9">
    <location>
        <begin position="65"/>
        <end position="85"/>
    </location>
</feature>
<feature type="transmembrane region" description="Helical" evidence="9">
    <location>
        <begin position="326"/>
        <end position="348"/>
    </location>
</feature>
<keyword evidence="3" id="KW-0813">Transport</keyword>
<name>A0A516KEW3_9BACI</name>
<feature type="transmembrane region" description="Helical" evidence="9">
    <location>
        <begin position="191"/>
        <end position="211"/>
    </location>
</feature>
<keyword evidence="7 9" id="KW-1133">Transmembrane helix</keyword>
<feature type="transmembrane region" description="Helical" evidence="9">
    <location>
        <begin position="302"/>
        <end position="320"/>
    </location>
</feature>
<evidence type="ECO:0000256" key="1">
    <source>
        <dbReference type="ARBA" id="ARBA00004651"/>
    </source>
</evidence>
<evidence type="ECO:0000256" key="6">
    <source>
        <dbReference type="ARBA" id="ARBA00022692"/>
    </source>
</evidence>
<dbReference type="KEGG" id="aqt:FN924_06960"/>
<feature type="transmembrane region" description="Helical" evidence="9">
    <location>
        <begin position="232"/>
        <end position="250"/>
    </location>
</feature>
<dbReference type="EMBL" id="CP041666">
    <property type="protein sequence ID" value="QDP39929.1"/>
    <property type="molecule type" value="Genomic_DNA"/>
</dbReference>
<proteinExistence type="inferred from homology"/>
<dbReference type="AlphaFoldDB" id="A0A516KEW3"/>
<feature type="transmembrane region" description="Helical" evidence="9">
    <location>
        <begin position="270"/>
        <end position="290"/>
    </location>
</feature>
<keyword evidence="8 9" id="KW-0472">Membrane</keyword>
<feature type="transmembrane region" description="Helical" evidence="9">
    <location>
        <begin position="31"/>
        <end position="53"/>
    </location>
</feature>
<dbReference type="GO" id="GO:0005886">
    <property type="term" value="C:plasma membrane"/>
    <property type="evidence" value="ECO:0007669"/>
    <property type="project" value="UniProtKB-SubCell"/>
</dbReference>
<feature type="transmembrane region" description="Helical" evidence="9">
    <location>
        <begin position="360"/>
        <end position="381"/>
    </location>
</feature>
<evidence type="ECO:0000256" key="9">
    <source>
        <dbReference type="SAM" id="Phobius"/>
    </source>
</evidence>
<organism evidence="11 12">
    <name type="scientific">Radiobacillus deserti</name>
    <dbReference type="NCBI Taxonomy" id="2594883"/>
    <lineage>
        <taxon>Bacteria</taxon>
        <taxon>Bacillati</taxon>
        <taxon>Bacillota</taxon>
        <taxon>Bacilli</taxon>
        <taxon>Bacillales</taxon>
        <taxon>Bacillaceae</taxon>
        <taxon>Radiobacillus</taxon>
    </lineage>
</organism>
<evidence type="ECO:0000256" key="4">
    <source>
        <dbReference type="ARBA" id="ARBA00022475"/>
    </source>
</evidence>
<dbReference type="InterPro" id="IPR020846">
    <property type="entry name" value="MFS_dom"/>
</dbReference>
<accession>A0A516KEW3</accession>
<dbReference type="GO" id="GO:0022857">
    <property type="term" value="F:transmembrane transporter activity"/>
    <property type="evidence" value="ECO:0007669"/>
    <property type="project" value="InterPro"/>
</dbReference>
<dbReference type="Proteomes" id="UP000315215">
    <property type="component" value="Chromosome"/>
</dbReference>
<feature type="transmembrane region" description="Helical" evidence="9">
    <location>
        <begin position="163"/>
        <end position="185"/>
    </location>
</feature>
<reference evidence="11 12" key="1">
    <citation type="submission" date="2019-07" db="EMBL/GenBank/DDBJ databases">
        <authorList>
            <person name="Li J."/>
        </authorList>
    </citation>
    <scope>NUCLEOTIDE SEQUENCE [LARGE SCALE GENOMIC DNA]</scope>
    <source>
        <strain evidence="11 12">TKL69</strain>
    </source>
</reference>
<evidence type="ECO:0000256" key="7">
    <source>
        <dbReference type="ARBA" id="ARBA00022989"/>
    </source>
</evidence>
<feature type="transmembrane region" description="Helical" evidence="9">
    <location>
        <begin position="119"/>
        <end position="142"/>
    </location>
</feature>
<evidence type="ECO:0000313" key="11">
    <source>
        <dbReference type="EMBL" id="QDP39929.1"/>
    </source>
</evidence>
<feature type="transmembrane region" description="Helical" evidence="9">
    <location>
        <begin position="387"/>
        <end position="408"/>
    </location>
</feature>